<dbReference type="Proteomes" id="UP000250235">
    <property type="component" value="Unassembled WGS sequence"/>
</dbReference>
<feature type="repeat" description="PPR" evidence="2">
    <location>
        <begin position="220"/>
        <end position="254"/>
    </location>
</feature>
<name>A0A2Z7BZU6_9LAMI</name>
<dbReference type="InterPro" id="IPR011990">
    <property type="entry name" value="TPR-like_helical_dom_sf"/>
</dbReference>
<proteinExistence type="predicted"/>
<organism evidence="3 4">
    <name type="scientific">Dorcoceras hygrometricum</name>
    <dbReference type="NCBI Taxonomy" id="472368"/>
    <lineage>
        <taxon>Eukaryota</taxon>
        <taxon>Viridiplantae</taxon>
        <taxon>Streptophyta</taxon>
        <taxon>Embryophyta</taxon>
        <taxon>Tracheophyta</taxon>
        <taxon>Spermatophyta</taxon>
        <taxon>Magnoliopsida</taxon>
        <taxon>eudicotyledons</taxon>
        <taxon>Gunneridae</taxon>
        <taxon>Pentapetalae</taxon>
        <taxon>asterids</taxon>
        <taxon>lamiids</taxon>
        <taxon>Lamiales</taxon>
        <taxon>Gesneriaceae</taxon>
        <taxon>Didymocarpoideae</taxon>
        <taxon>Trichosporeae</taxon>
        <taxon>Loxocarpinae</taxon>
        <taxon>Dorcoceras</taxon>
    </lineage>
</organism>
<evidence type="ECO:0000256" key="2">
    <source>
        <dbReference type="PROSITE-ProRule" id="PRU00708"/>
    </source>
</evidence>
<dbReference type="PROSITE" id="PS51375">
    <property type="entry name" value="PPR"/>
    <property type="match status" value="8"/>
</dbReference>
<dbReference type="EMBL" id="KV000866">
    <property type="protein sequence ID" value="KZV39934.1"/>
    <property type="molecule type" value="Genomic_DNA"/>
</dbReference>
<feature type="repeat" description="PPR" evidence="2">
    <location>
        <begin position="255"/>
        <end position="289"/>
    </location>
</feature>
<dbReference type="PANTHER" id="PTHR47942:SF48">
    <property type="entry name" value="OS05G0355200 PROTEIN"/>
    <property type="match status" value="1"/>
</dbReference>
<evidence type="ECO:0000313" key="3">
    <source>
        <dbReference type="EMBL" id="KZV39934.1"/>
    </source>
</evidence>
<dbReference type="Gene3D" id="1.25.40.10">
    <property type="entry name" value="Tetratricopeptide repeat domain"/>
    <property type="match status" value="4"/>
</dbReference>
<dbReference type="NCBIfam" id="TIGR00756">
    <property type="entry name" value="PPR"/>
    <property type="match status" value="9"/>
</dbReference>
<dbReference type="SUPFAM" id="SSF81901">
    <property type="entry name" value="HCP-like"/>
    <property type="match status" value="1"/>
</dbReference>
<dbReference type="Pfam" id="PF12854">
    <property type="entry name" value="PPR_1"/>
    <property type="match status" value="1"/>
</dbReference>
<keyword evidence="1" id="KW-0677">Repeat</keyword>
<sequence>MADSSFSVAGKPQMREYEEFKESKSHFSDSEFERDDHENELYVDGKISGVANEVDRVCKVMEETFAFDPNMETVLDGCGVDLSHELVLRVLERFKHARKPAYRFFCWACERRGFAHNLRNYNMMLSILGKSRQFETMVSVLEEMRGKDLLTTETFTICVKAFAAAKEVKKAVGILDLMKKFKFKVDAEVINCLLDALGRAKLGKEAQVLFEKLEHRFTPNLCTYTVLLHGWCRVNNLMEAGRMWNRMIDDGFKPDIVAHNIMLEGLLRNKKMSHAMELFGVMKSRGPYPNVRSYTVFIKDLCKHGNMQEAMAYLDEMVDSGCEPDAAVYTCLIMGSGNRKKMNMVYRLLKQMQEKGYPPDGRTYNVLIKMMTSQHMPDDAAYIYKKMIQGNIQPSIHTYNMMMKSYFASRNYEMGCRVWEEMKKKGCCPDENSYIILIRGLKRQGRSTEACRYIEEMIGKGMKAPELDHKFAADISRADRPDIWRCLLRR</sequence>
<dbReference type="InterPro" id="IPR051222">
    <property type="entry name" value="PPR/CCM1_RNA-binding"/>
</dbReference>
<gene>
    <name evidence="3" type="ORF">F511_11314</name>
</gene>
<keyword evidence="4" id="KW-1185">Reference proteome</keyword>
<dbReference type="OrthoDB" id="185373at2759"/>
<dbReference type="Pfam" id="PF13041">
    <property type="entry name" value="PPR_2"/>
    <property type="match status" value="3"/>
</dbReference>
<dbReference type="PANTHER" id="PTHR47942">
    <property type="entry name" value="TETRATRICOPEPTIDE REPEAT (TPR)-LIKE SUPERFAMILY PROTEIN-RELATED"/>
    <property type="match status" value="1"/>
</dbReference>
<feature type="repeat" description="PPR" evidence="2">
    <location>
        <begin position="430"/>
        <end position="464"/>
    </location>
</feature>
<feature type="repeat" description="PPR" evidence="2">
    <location>
        <begin position="325"/>
        <end position="359"/>
    </location>
</feature>
<feature type="repeat" description="PPR" evidence="2">
    <location>
        <begin position="290"/>
        <end position="324"/>
    </location>
</feature>
<feature type="repeat" description="PPR" evidence="2">
    <location>
        <begin position="117"/>
        <end position="151"/>
    </location>
</feature>
<evidence type="ECO:0000256" key="1">
    <source>
        <dbReference type="ARBA" id="ARBA00022737"/>
    </source>
</evidence>
<evidence type="ECO:0000313" key="4">
    <source>
        <dbReference type="Proteomes" id="UP000250235"/>
    </source>
</evidence>
<reference evidence="3 4" key="1">
    <citation type="journal article" date="2015" name="Proc. Natl. Acad. Sci. U.S.A.">
        <title>The resurrection genome of Boea hygrometrica: A blueprint for survival of dehydration.</title>
        <authorList>
            <person name="Xiao L."/>
            <person name="Yang G."/>
            <person name="Zhang L."/>
            <person name="Yang X."/>
            <person name="Zhao S."/>
            <person name="Ji Z."/>
            <person name="Zhou Q."/>
            <person name="Hu M."/>
            <person name="Wang Y."/>
            <person name="Chen M."/>
            <person name="Xu Y."/>
            <person name="Jin H."/>
            <person name="Xiao X."/>
            <person name="Hu G."/>
            <person name="Bao F."/>
            <person name="Hu Y."/>
            <person name="Wan P."/>
            <person name="Li L."/>
            <person name="Deng X."/>
            <person name="Kuang T."/>
            <person name="Xiang C."/>
            <person name="Zhu J.K."/>
            <person name="Oliver M.J."/>
            <person name="He Y."/>
        </authorList>
    </citation>
    <scope>NUCLEOTIDE SEQUENCE [LARGE SCALE GENOMIC DNA]</scope>
    <source>
        <strain evidence="4">cv. XS01</strain>
    </source>
</reference>
<dbReference type="InterPro" id="IPR002885">
    <property type="entry name" value="PPR_rpt"/>
</dbReference>
<feature type="repeat" description="PPR" evidence="2">
    <location>
        <begin position="395"/>
        <end position="429"/>
    </location>
</feature>
<protein>
    <submittedName>
        <fullName evidence="3">Pentatricopeptide repeat-containing protein mitochondrial</fullName>
    </submittedName>
</protein>
<accession>A0A2Z7BZU6</accession>
<feature type="repeat" description="PPR" evidence="2">
    <location>
        <begin position="360"/>
        <end position="394"/>
    </location>
</feature>
<dbReference type="Pfam" id="PF01535">
    <property type="entry name" value="PPR"/>
    <property type="match status" value="3"/>
</dbReference>
<dbReference type="AlphaFoldDB" id="A0A2Z7BZU6"/>